<proteinExistence type="predicted"/>
<feature type="region of interest" description="Disordered" evidence="2">
    <location>
        <begin position="397"/>
        <end position="446"/>
    </location>
</feature>
<feature type="compositionally biased region" description="Low complexity" evidence="2">
    <location>
        <begin position="319"/>
        <end position="330"/>
    </location>
</feature>
<keyword evidence="1" id="KW-0175">Coiled coil</keyword>
<protein>
    <submittedName>
        <fullName evidence="3">Uncharacterized protein</fullName>
    </submittedName>
</protein>
<evidence type="ECO:0000313" key="3">
    <source>
        <dbReference type="EMBL" id="KAJ5175745.1"/>
    </source>
</evidence>
<feature type="compositionally biased region" description="Basic and acidic residues" evidence="2">
    <location>
        <begin position="202"/>
        <end position="213"/>
    </location>
</feature>
<dbReference type="AlphaFoldDB" id="A0A9W9LTQ8"/>
<dbReference type="OrthoDB" id="2555519at2759"/>
<reference evidence="3" key="1">
    <citation type="submission" date="2022-11" db="EMBL/GenBank/DDBJ databases">
        <authorList>
            <person name="Petersen C."/>
        </authorList>
    </citation>
    <scope>NUCLEOTIDE SEQUENCE</scope>
    <source>
        <strain evidence="3">IBT 26290</strain>
    </source>
</reference>
<dbReference type="Proteomes" id="UP001149163">
    <property type="component" value="Unassembled WGS sequence"/>
</dbReference>
<accession>A0A9W9LTQ8</accession>
<feature type="compositionally biased region" description="Basic and acidic residues" evidence="2">
    <location>
        <begin position="49"/>
        <end position="63"/>
    </location>
</feature>
<dbReference type="RefSeq" id="XP_056547353.1">
    <property type="nucleotide sequence ID" value="XM_056683747.1"/>
</dbReference>
<evidence type="ECO:0000256" key="1">
    <source>
        <dbReference type="SAM" id="Coils"/>
    </source>
</evidence>
<name>A0A9W9LTQ8_9EURO</name>
<dbReference type="EMBL" id="JAPQKN010000001">
    <property type="protein sequence ID" value="KAJ5175745.1"/>
    <property type="molecule type" value="Genomic_DNA"/>
</dbReference>
<dbReference type="PANTHER" id="PTHR38701:SF1">
    <property type="entry name" value="UP-REGULATED DURING SEPTATION PROTEIN 1 DOMAIN-CONTAINING PROTEIN"/>
    <property type="match status" value="1"/>
</dbReference>
<feature type="region of interest" description="Disordered" evidence="2">
    <location>
        <begin position="551"/>
        <end position="579"/>
    </location>
</feature>
<feature type="compositionally biased region" description="Polar residues" evidence="2">
    <location>
        <begin position="144"/>
        <end position="164"/>
    </location>
</feature>
<feature type="compositionally biased region" description="Polar residues" evidence="2">
    <location>
        <begin position="250"/>
        <end position="264"/>
    </location>
</feature>
<feature type="compositionally biased region" description="Polar residues" evidence="2">
    <location>
        <begin position="71"/>
        <end position="82"/>
    </location>
</feature>
<feature type="compositionally biased region" description="Low complexity" evidence="2">
    <location>
        <begin position="231"/>
        <end position="242"/>
    </location>
</feature>
<reference evidence="3" key="2">
    <citation type="journal article" date="2023" name="IMA Fungus">
        <title>Comparative genomic study of the Penicillium genus elucidates a diverse pangenome and 15 lateral gene transfer events.</title>
        <authorList>
            <person name="Petersen C."/>
            <person name="Sorensen T."/>
            <person name="Nielsen M.R."/>
            <person name="Sondergaard T.E."/>
            <person name="Sorensen J.L."/>
            <person name="Fitzpatrick D.A."/>
            <person name="Frisvad J.C."/>
            <person name="Nielsen K.L."/>
        </authorList>
    </citation>
    <scope>NUCLEOTIDE SEQUENCE</scope>
    <source>
        <strain evidence="3">IBT 26290</strain>
    </source>
</reference>
<organism evidence="3 4">
    <name type="scientific">Penicillium canariense</name>
    <dbReference type="NCBI Taxonomy" id="189055"/>
    <lineage>
        <taxon>Eukaryota</taxon>
        <taxon>Fungi</taxon>
        <taxon>Dikarya</taxon>
        <taxon>Ascomycota</taxon>
        <taxon>Pezizomycotina</taxon>
        <taxon>Eurotiomycetes</taxon>
        <taxon>Eurotiomycetidae</taxon>
        <taxon>Eurotiales</taxon>
        <taxon>Aspergillaceae</taxon>
        <taxon>Penicillium</taxon>
    </lineage>
</organism>
<feature type="compositionally biased region" description="Pro residues" evidence="2">
    <location>
        <begin position="95"/>
        <end position="106"/>
    </location>
</feature>
<feature type="compositionally biased region" description="Acidic residues" evidence="2">
    <location>
        <begin position="437"/>
        <end position="446"/>
    </location>
</feature>
<sequence>MTSDKQNNGHLAKPFTPTLSAAFHRTSKAPLTPKLASPSPGPSVARRLAHPDHPYSTPTKEDISTVPPSFLSANVTPRSGSRITRRDGAFSSPTNTPPAHSPPAPYSQPTVGLGVNGVRRTERSPARGVKLEQPRSLRAKTLTADGQQTSRPNSFSDLASNSTMFFHASDARSTNSSEVDAPSRPKQGKVSPATSFVYANGDQDRRASTEDSHSTLSTAKRRSGGVPRFVPATRPAASASPRLKSPRISDATSTPPDDTLSQHSSDPDMGFVESVVQRYASPPNAIPDRPQPPLTPTAQKIIEHGLKQSLYHSSRRTSSKSVFSNGSSVSTDPHVPMPLSPGKSDGPNDMALNARTERKILDLEISNSSLLAINRTLEREMRKQNAELRRYRRLSRSGRLSMAPSTRSISGTALSTTSEVDEGTSELSSIRSRDESSEFSDEDSVADEGILSPDSLAEHDAKHHAHDEKRFMLDLARHQELLIDSQKMNQSLKRCLGWTEELIKEGQKALEYNVRVQDIELGGRVLSPEELGEIGEIGRGLLSPSTEYASVFASDPLPSNDSFPDPATLPLPSSPGGTD</sequence>
<comment type="caution">
    <text evidence="3">The sequence shown here is derived from an EMBL/GenBank/DDBJ whole genome shotgun (WGS) entry which is preliminary data.</text>
</comment>
<feature type="region of interest" description="Disordered" evidence="2">
    <location>
        <begin position="1"/>
        <end position="268"/>
    </location>
</feature>
<gene>
    <name evidence="3" type="ORF">N7482_001622</name>
</gene>
<feature type="compositionally biased region" description="Basic and acidic residues" evidence="2">
    <location>
        <begin position="119"/>
        <end position="135"/>
    </location>
</feature>
<feature type="compositionally biased region" description="Polar residues" evidence="2">
    <location>
        <begin position="403"/>
        <end position="418"/>
    </location>
</feature>
<dbReference type="PANTHER" id="PTHR38701">
    <property type="entry name" value="CHROMOSOME 8, WHOLE GENOME SHOTGUN SEQUENCE"/>
    <property type="match status" value="1"/>
</dbReference>
<keyword evidence="4" id="KW-1185">Reference proteome</keyword>
<feature type="coiled-coil region" evidence="1">
    <location>
        <begin position="367"/>
        <end position="394"/>
    </location>
</feature>
<evidence type="ECO:0000313" key="4">
    <source>
        <dbReference type="Proteomes" id="UP001149163"/>
    </source>
</evidence>
<evidence type="ECO:0000256" key="2">
    <source>
        <dbReference type="SAM" id="MobiDB-lite"/>
    </source>
</evidence>
<dbReference type="GeneID" id="81422923"/>
<feature type="region of interest" description="Disordered" evidence="2">
    <location>
        <begin position="313"/>
        <end position="348"/>
    </location>
</feature>